<proteinExistence type="predicted"/>
<comment type="caution">
    <text evidence="1">The sequence shown here is derived from an EMBL/GenBank/DDBJ whole genome shotgun (WGS) entry which is preliminary data.</text>
</comment>
<accession>A0A6L9VZL9</accession>
<dbReference type="RefSeq" id="WP_163203084.1">
    <property type="nucleotide sequence ID" value="NZ_JAAGWG010000007.1"/>
</dbReference>
<reference evidence="1 2" key="1">
    <citation type="submission" date="2019-12" db="EMBL/GenBank/DDBJ databases">
        <title>the WGS of Blastococcus saxobsidens 67B17.</title>
        <authorList>
            <person name="Jiang Z."/>
        </authorList>
    </citation>
    <scope>NUCLEOTIDE SEQUENCE [LARGE SCALE GENOMIC DNA]</scope>
    <source>
        <strain evidence="1 2">67B17</strain>
    </source>
</reference>
<sequence length="359" mass="38583">MSDNLESWSVGTPQRLFGVPTLLTSTDASAIVAGLSTLRDAQSSTLPPTARRVPADLSPLAAELARQRYWFDPVAKGERVREALAALPRVQVRIPHSSNETVIVVPDPPGQRVEEPGARMLLTPEGTVVLHCVERAVQAARQAEALPGEPIQLDPGDTQAALLTLADAYRSWTRQRVNQVIALLTTEPSTLRPAAAGLLLVLLLNRNTSRDRALPRPKDRRRLETISGAIAGPALAYARTLTGSERATATGVDLYRGWALGELTRRLGGGLHTGLDEGIYLDPAAENDALARLADDVSRRPAAARARVEAAIDAALEAYTAARPVLAGLALAYDRPSNTQRIRDALLDAARGRKPEKEE</sequence>
<dbReference type="Proteomes" id="UP000479241">
    <property type="component" value="Unassembled WGS sequence"/>
</dbReference>
<protein>
    <submittedName>
        <fullName evidence="1">Uncharacterized protein</fullName>
    </submittedName>
</protein>
<dbReference type="EMBL" id="JAAGWG010000007">
    <property type="protein sequence ID" value="NEK85255.1"/>
    <property type="molecule type" value="Genomic_DNA"/>
</dbReference>
<evidence type="ECO:0000313" key="2">
    <source>
        <dbReference type="Proteomes" id="UP000479241"/>
    </source>
</evidence>
<dbReference type="AlphaFoldDB" id="A0A6L9VZL9"/>
<name>A0A6L9VZL9_9ACTN</name>
<evidence type="ECO:0000313" key="1">
    <source>
        <dbReference type="EMBL" id="NEK85255.1"/>
    </source>
</evidence>
<gene>
    <name evidence="1" type="ORF">GCU60_05685</name>
</gene>
<organism evidence="1 2">
    <name type="scientific">Blastococcus saxobsidens</name>
    <dbReference type="NCBI Taxonomy" id="138336"/>
    <lineage>
        <taxon>Bacteria</taxon>
        <taxon>Bacillati</taxon>
        <taxon>Actinomycetota</taxon>
        <taxon>Actinomycetes</taxon>
        <taxon>Geodermatophilales</taxon>
        <taxon>Geodermatophilaceae</taxon>
        <taxon>Blastococcus</taxon>
    </lineage>
</organism>